<evidence type="ECO:0000313" key="3">
    <source>
        <dbReference type="Proteomes" id="UP001151760"/>
    </source>
</evidence>
<evidence type="ECO:0000313" key="2">
    <source>
        <dbReference type="EMBL" id="GJT49931.1"/>
    </source>
</evidence>
<dbReference type="PANTHER" id="PTHR31286:SF99">
    <property type="entry name" value="DUF4283 DOMAIN-CONTAINING PROTEIN"/>
    <property type="match status" value="1"/>
</dbReference>
<dbReference type="EMBL" id="BQNB010016279">
    <property type="protein sequence ID" value="GJT49931.1"/>
    <property type="molecule type" value="Genomic_DNA"/>
</dbReference>
<reference evidence="2" key="1">
    <citation type="journal article" date="2022" name="Int. J. Mol. Sci.">
        <title>Draft Genome of Tanacetum Coccineum: Genomic Comparison of Closely Related Tanacetum-Family Plants.</title>
        <authorList>
            <person name="Yamashiro T."/>
            <person name="Shiraishi A."/>
            <person name="Nakayama K."/>
            <person name="Satake H."/>
        </authorList>
    </citation>
    <scope>NUCLEOTIDE SEQUENCE</scope>
</reference>
<feature type="compositionally biased region" description="Basic and acidic residues" evidence="1">
    <location>
        <begin position="179"/>
        <end position="193"/>
    </location>
</feature>
<accession>A0ABQ5EGE4</accession>
<keyword evidence="2" id="KW-0808">Transferase</keyword>
<organism evidence="2 3">
    <name type="scientific">Tanacetum coccineum</name>
    <dbReference type="NCBI Taxonomy" id="301880"/>
    <lineage>
        <taxon>Eukaryota</taxon>
        <taxon>Viridiplantae</taxon>
        <taxon>Streptophyta</taxon>
        <taxon>Embryophyta</taxon>
        <taxon>Tracheophyta</taxon>
        <taxon>Spermatophyta</taxon>
        <taxon>Magnoliopsida</taxon>
        <taxon>eudicotyledons</taxon>
        <taxon>Gunneridae</taxon>
        <taxon>Pentapetalae</taxon>
        <taxon>asterids</taxon>
        <taxon>campanulids</taxon>
        <taxon>Asterales</taxon>
        <taxon>Asteraceae</taxon>
        <taxon>Asteroideae</taxon>
        <taxon>Anthemideae</taxon>
        <taxon>Anthemidinae</taxon>
        <taxon>Tanacetum</taxon>
    </lineage>
</organism>
<reference evidence="2" key="2">
    <citation type="submission" date="2022-01" db="EMBL/GenBank/DDBJ databases">
        <authorList>
            <person name="Yamashiro T."/>
            <person name="Shiraishi A."/>
            <person name="Satake H."/>
            <person name="Nakayama K."/>
        </authorList>
    </citation>
    <scope>NUCLEOTIDE SEQUENCE</scope>
</reference>
<dbReference type="Proteomes" id="UP001151760">
    <property type="component" value="Unassembled WGS sequence"/>
</dbReference>
<protein>
    <submittedName>
        <fullName evidence="2">Reverse transcriptase domain-containing protein</fullName>
    </submittedName>
</protein>
<dbReference type="GO" id="GO:0003964">
    <property type="term" value="F:RNA-directed DNA polymerase activity"/>
    <property type="evidence" value="ECO:0007669"/>
    <property type="project" value="UniProtKB-KW"/>
</dbReference>
<keyword evidence="2" id="KW-0695">RNA-directed DNA polymerase</keyword>
<feature type="compositionally biased region" description="Polar residues" evidence="1">
    <location>
        <begin position="195"/>
        <end position="205"/>
    </location>
</feature>
<feature type="region of interest" description="Disordered" evidence="1">
    <location>
        <begin position="158"/>
        <end position="205"/>
    </location>
</feature>
<gene>
    <name evidence="2" type="ORF">Tco_0976088</name>
</gene>
<sequence length="329" mass="36384">MLVVMVQGSCRGGNGREREDMELKQRSKLKLKASRHISTKGYATKVPVWVKLHGVPVLAYSDDGLSLIATKIGKPIMLDAFTSFMCVESWGRISFARALIEVSVDYVLKKEVVMAIPNEEDEGYTREVIRVEYEWKPPHCVDCKFFRYESTTCPKRVREAAPKDPTRAPKSTSVEENEDAGKGKGEASKEATGSKKGSVNDKGNGNYVSLKNSFANLMEDNLALDESQNVSGSVNADGNDKGTKDCTNVVNEEVKSQAQDSLWENFKANKEASISKSKFTSFDCDDDSNDDEKVYMPEGMTGGGFMDGLEDDLDCYDGYGTQVYDLTPQ</sequence>
<feature type="compositionally biased region" description="Basic and acidic residues" evidence="1">
    <location>
        <begin position="158"/>
        <end position="167"/>
    </location>
</feature>
<proteinExistence type="predicted"/>
<keyword evidence="3" id="KW-1185">Reference proteome</keyword>
<dbReference type="InterPro" id="IPR040256">
    <property type="entry name" value="At4g02000-like"/>
</dbReference>
<dbReference type="PANTHER" id="PTHR31286">
    <property type="entry name" value="GLYCINE-RICH CELL WALL STRUCTURAL PROTEIN 1.8-LIKE"/>
    <property type="match status" value="1"/>
</dbReference>
<keyword evidence="2" id="KW-0548">Nucleotidyltransferase</keyword>
<name>A0ABQ5EGE4_9ASTR</name>
<comment type="caution">
    <text evidence="2">The sequence shown here is derived from an EMBL/GenBank/DDBJ whole genome shotgun (WGS) entry which is preliminary data.</text>
</comment>
<evidence type="ECO:0000256" key="1">
    <source>
        <dbReference type="SAM" id="MobiDB-lite"/>
    </source>
</evidence>